<dbReference type="HOGENOM" id="CLU_2906252_0_0_1"/>
<proteinExistence type="predicted"/>
<reference evidence="1" key="1">
    <citation type="journal article" date="2012" name="Nature">
        <title>The oyster genome reveals stress adaptation and complexity of shell formation.</title>
        <authorList>
            <person name="Zhang G."/>
            <person name="Fang X."/>
            <person name="Guo X."/>
            <person name="Li L."/>
            <person name="Luo R."/>
            <person name="Xu F."/>
            <person name="Yang P."/>
            <person name="Zhang L."/>
            <person name="Wang X."/>
            <person name="Qi H."/>
            <person name="Xiong Z."/>
            <person name="Que H."/>
            <person name="Xie Y."/>
            <person name="Holland P.W."/>
            <person name="Paps J."/>
            <person name="Zhu Y."/>
            <person name="Wu F."/>
            <person name="Chen Y."/>
            <person name="Wang J."/>
            <person name="Peng C."/>
            <person name="Meng J."/>
            <person name="Yang L."/>
            <person name="Liu J."/>
            <person name="Wen B."/>
            <person name="Zhang N."/>
            <person name="Huang Z."/>
            <person name="Zhu Q."/>
            <person name="Feng Y."/>
            <person name="Mount A."/>
            <person name="Hedgecock D."/>
            <person name="Xu Z."/>
            <person name="Liu Y."/>
            <person name="Domazet-Loso T."/>
            <person name="Du Y."/>
            <person name="Sun X."/>
            <person name="Zhang S."/>
            <person name="Liu B."/>
            <person name="Cheng P."/>
            <person name="Jiang X."/>
            <person name="Li J."/>
            <person name="Fan D."/>
            <person name="Wang W."/>
            <person name="Fu W."/>
            <person name="Wang T."/>
            <person name="Wang B."/>
            <person name="Zhang J."/>
            <person name="Peng Z."/>
            <person name="Li Y."/>
            <person name="Li N."/>
            <person name="Wang J."/>
            <person name="Chen M."/>
            <person name="He Y."/>
            <person name="Tan F."/>
            <person name="Song X."/>
            <person name="Zheng Q."/>
            <person name="Huang R."/>
            <person name="Yang H."/>
            <person name="Du X."/>
            <person name="Chen L."/>
            <person name="Yang M."/>
            <person name="Gaffney P.M."/>
            <person name="Wang S."/>
            <person name="Luo L."/>
            <person name="She Z."/>
            <person name="Ming Y."/>
            <person name="Huang W."/>
            <person name="Zhang S."/>
            <person name="Huang B."/>
            <person name="Zhang Y."/>
            <person name="Qu T."/>
            <person name="Ni P."/>
            <person name="Miao G."/>
            <person name="Wang J."/>
            <person name="Wang Q."/>
            <person name="Steinberg C.E."/>
            <person name="Wang H."/>
            <person name="Li N."/>
            <person name="Qian L."/>
            <person name="Zhang G."/>
            <person name="Li Y."/>
            <person name="Yang H."/>
            <person name="Liu X."/>
            <person name="Wang J."/>
            <person name="Yin Y."/>
            <person name="Wang J."/>
        </authorList>
    </citation>
    <scope>NUCLEOTIDE SEQUENCE [LARGE SCALE GENOMIC DNA]</scope>
    <source>
        <strain evidence="1">05x7-T-G4-1.051#20</strain>
    </source>
</reference>
<gene>
    <name evidence="1" type="ORF">CGI_10027113</name>
</gene>
<dbReference type="InParanoid" id="K1R6T9"/>
<evidence type="ECO:0000313" key="1">
    <source>
        <dbReference type="EMBL" id="EKC36920.1"/>
    </source>
</evidence>
<name>K1R6T9_MAGGI</name>
<sequence length="62" mass="6815">MLPSLSLFHLKSESCINCLFISLELYTGGPSGMRLIYSSCLPYGLQRASTYTLDANIPSPRS</sequence>
<protein>
    <submittedName>
        <fullName evidence="1">Uncharacterized protein</fullName>
    </submittedName>
</protein>
<organism evidence="1">
    <name type="scientific">Magallana gigas</name>
    <name type="common">Pacific oyster</name>
    <name type="synonym">Crassostrea gigas</name>
    <dbReference type="NCBI Taxonomy" id="29159"/>
    <lineage>
        <taxon>Eukaryota</taxon>
        <taxon>Metazoa</taxon>
        <taxon>Spiralia</taxon>
        <taxon>Lophotrochozoa</taxon>
        <taxon>Mollusca</taxon>
        <taxon>Bivalvia</taxon>
        <taxon>Autobranchia</taxon>
        <taxon>Pteriomorphia</taxon>
        <taxon>Ostreida</taxon>
        <taxon>Ostreoidea</taxon>
        <taxon>Ostreidae</taxon>
        <taxon>Magallana</taxon>
    </lineage>
</organism>
<dbReference type="EMBL" id="JH818091">
    <property type="protein sequence ID" value="EKC36920.1"/>
    <property type="molecule type" value="Genomic_DNA"/>
</dbReference>
<accession>K1R6T9</accession>
<dbReference type="AlphaFoldDB" id="K1R6T9"/>